<gene>
    <name evidence="17" type="primary">nad6</name>
</gene>
<dbReference type="PANTHER" id="PTHR11435:SF1">
    <property type="entry name" value="NADH-UBIQUINONE OXIDOREDUCTASE CHAIN 6"/>
    <property type="match status" value="1"/>
</dbReference>
<evidence type="ECO:0000256" key="7">
    <source>
        <dbReference type="ARBA" id="ARBA00022692"/>
    </source>
</evidence>
<dbReference type="InterPro" id="IPR050269">
    <property type="entry name" value="ComplexI_Subunit6"/>
</dbReference>
<keyword evidence="11" id="KW-0520">NAD</keyword>
<geneLocation type="mitochondrion" evidence="17"/>
<evidence type="ECO:0000313" key="17">
    <source>
        <dbReference type="EMBL" id="QCX31760.1"/>
    </source>
</evidence>
<dbReference type="PANTHER" id="PTHR11435">
    <property type="entry name" value="NADH UBIQUINONE OXIDOREDUCTASE SUBUNIT ND6"/>
    <property type="match status" value="1"/>
</dbReference>
<evidence type="ECO:0000256" key="3">
    <source>
        <dbReference type="ARBA" id="ARBA00012944"/>
    </source>
</evidence>
<dbReference type="GO" id="GO:0031966">
    <property type="term" value="C:mitochondrial membrane"/>
    <property type="evidence" value="ECO:0007669"/>
    <property type="project" value="UniProtKB-SubCell"/>
</dbReference>
<proteinExistence type="inferred from homology"/>
<reference evidence="17" key="1">
    <citation type="submission" date="2018-04" db="EMBL/GenBank/DDBJ databases">
        <title>Complete mitochondrial genome of Laomedia healyi.</title>
        <authorList>
            <person name="Tan M.H."/>
            <person name="Gan H.M."/>
            <person name="Lee Y.P."/>
            <person name="Austin C.M."/>
        </authorList>
    </citation>
    <scope>NUCLEOTIDE SEQUENCE</scope>
</reference>
<evidence type="ECO:0000256" key="9">
    <source>
        <dbReference type="ARBA" id="ARBA00022982"/>
    </source>
</evidence>
<organism evidence="17">
    <name type="scientific">Laomedia healyi</name>
    <dbReference type="NCBI Taxonomy" id="576627"/>
    <lineage>
        <taxon>Eukaryota</taxon>
        <taxon>Metazoa</taxon>
        <taxon>Ecdysozoa</taxon>
        <taxon>Arthropoda</taxon>
        <taxon>Crustacea</taxon>
        <taxon>Multicrustacea</taxon>
        <taxon>Malacostraca</taxon>
        <taxon>Eumalacostraca</taxon>
        <taxon>Eucarida</taxon>
        <taxon>Decapoda</taxon>
        <taxon>Pleocyemata</taxon>
        <taxon>Gebiidea</taxon>
        <taxon>Laomediidae</taxon>
        <taxon>Laomedia</taxon>
    </lineage>
</organism>
<dbReference type="EC" id="7.1.1.2" evidence="3"/>
<name>A0A4Y5QJG1_9EUCA</name>
<dbReference type="EMBL" id="MH234569">
    <property type="protein sequence ID" value="QCX31760.1"/>
    <property type="molecule type" value="Genomic_DNA"/>
</dbReference>
<protein>
    <recommendedName>
        <fullName evidence="4">NADH-ubiquinone oxidoreductase chain 6</fullName>
        <ecNumber evidence="3">7.1.1.2</ecNumber>
    </recommendedName>
    <alternativeName>
        <fullName evidence="14">NADH dehydrogenase subunit 6</fullName>
    </alternativeName>
</protein>
<comment type="catalytic activity">
    <reaction evidence="15">
        <text>a ubiquinone + NADH + 5 H(+)(in) = a ubiquinol + NAD(+) + 4 H(+)(out)</text>
        <dbReference type="Rhea" id="RHEA:29091"/>
        <dbReference type="Rhea" id="RHEA-COMP:9565"/>
        <dbReference type="Rhea" id="RHEA-COMP:9566"/>
        <dbReference type="ChEBI" id="CHEBI:15378"/>
        <dbReference type="ChEBI" id="CHEBI:16389"/>
        <dbReference type="ChEBI" id="CHEBI:17976"/>
        <dbReference type="ChEBI" id="CHEBI:57540"/>
        <dbReference type="ChEBI" id="CHEBI:57945"/>
        <dbReference type="EC" id="7.1.1.2"/>
    </reaction>
</comment>
<evidence type="ECO:0000256" key="1">
    <source>
        <dbReference type="ARBA" id="ARBA00004225"/>
    </source>
</evidence>
<dbReference type="GO" id="GO:0008137">
    <property type="term" value="F:NADH dehydrogenase (ubiquinone) activity"/>
    <property type="evidence" value="ECO:0007669"/>
    <property type="project" value="UniProtKB-EC"/>
</dbReference>
<feature type="transmembrane region" description="Helical" evidence="16">
    <location>
        <begin position="137"/>
        <end position="160"/>
    </location>
</feature>
<comment type="subcellular location">
    <subcellularLocation>
        <location evidence="1">Mitochondrion membrane</location>
        <topology evidence="1">Multi-pass membrane protein</topology>
    </subcellularLocation>
</comment>
<evidence type="ECO:0000256" key="5">
    <source>
        <dbReference type="ARBA" id="ARBA00022448"/>
    </source>
</evidence>
<evidence type="ECO:0000256" key="11">
    <source>
        <dbReference type="ARBA" id="ARBA00023027"/>
    </source>
</evidence>
<dbReference type="AlphaFoldDB" id="A0A4Y5QJG1"/>
<evidence type="ECO:0000256" key="16">
    <source>
        <dbReference type="SAM" id="Phobius"/>
    </source>
</evidence>
<keyword evidence="12 17" id="KW-0496">Mitochondrion</keyword>
<evidence type="ECO:0000256" key="10">
    <source>
        <dbReference type="ARBA" id="ARBA00022989"/>
    </source>
</evidence>
<evidence type="ECO:0000256" key="8">
    <source>
        <dbReference type="ARBA" id="ARBA00022967"/>
    </source>
</evidence>
<evidence type="ECO:0000256" key="4">
    <source>
        <dbReference type="ARBA" id="ARBA00021095"/>
    </source>
</evidence>
<accession>A0A4Y5QJG1</accession>
<keyword evidence="10 16" id="KW-1133">Transmembrane helix</keyword>
<evidence type="ECO:0000256" key="2">
    <source>
        <dbReference type="ARBA" id="ARBA00005698"/>
    </source>
</evidence>
<keyword evidence="9" id="KW-0249">Electron transport</keyword>
<feature type="transmembrane region" description="Helical" evidence="16">
    <location>
        <begin position="81"/>
        <end position="100"/>
    </location>
</feature>
<keyword evidence="8" id="KW-1278">Translocase</keyword>
<keyword evidence="5" id="KW-0813">Transport</keyword>
<feature type="transmembrane region" description="Helical" evidence="16">
    <location>
        <begin position="47"/>
        <end position="69"/>
    </location>
</feature>
<evidence type="ECO:0000256" key="15">
    <source>
        <dbReference type="ARBA" id="ARBA00049551"/>
    </source>
</evidence>
<keyword evidence="6" id="KW-0679">Respiratory chain</keyword>
<keyword evidence="13 16" id="KW-0472">Membrane</keyword>
<sequence>MLTMTTPLLIFLTILFTRLNHPLSMGLLLLTQTVLVCVSTGITNPSFWFSYILFLVFLGGMLVLFIYVASLASNKPFKVSTLPLILLLLALILTPLSSLITDPMLITSNPHMPSFSMNLSTSLHHISPVYQPPSTPFTIFIILYLLLTLFAVVKITNSFFGPLRLSK</sequence>
<evidence type="ECO:0000256" key="13">
    <source>
        <dbReference type="ARBA" id="ARBA00023136"/>
    </source>
</evidence>
<keyword evidence="7 16" id="KW-0812">Transmembrane</keyword>
<evidence type="ECO:0000256" key="12">
    <source>
        <dbReference type="ARBA" id="ARBA00023128"/>
    </source>
</evidence>
<comment type="similarity">
    <text evidence="2">Belongs to the complex I subunit 6 family.</text>
</comment>
<evidence type="ECO:0000256" key="6">
    <source>
        <dbReference type="ARBA" id="ARBA00022660"/>
    </source>
</evidence>
<evidence type="ECO:0000256" key="14">
    <source>
        <dbReference type="ARBA" id="ARBA00031019"/>
    </source>
</evidence>